<evidence type="ECO:0000256" key="5">
    <source>
        <dbReference type="SAM" id="Coils"/>
    </source>
</evidence>
<dbReference type="GO" id="GO:0090734">
    <property type="term" value="C:site of DNA damage"/>
    <property type="evidence" value="ECO:0007669"/>
    <property type="project" value="TreeGrafter"/>
</dbReference>
<gene>
    <name evidence="7" type="primary">Traip</name>
</gene>
<proteinExistence type="evidence at transcript level"/>
<name>A0A6F9DW18_9ASCI</name>
<evidence type="ECO:0000256" key="3">
    <source>
        <dbReference type="ARBA" id="ARBA00022833"/>
    </source>
</evidence>
<dbReference type="PANTHER" id="PTHR46569">
    <property type="entry name" value="E3 UBIQUITIN-PROTEIN LIGASE TRAIP"/>
    <property type="match status" value="1"/>
</dbReference>
<reference evidence="7" key="1">
    <citation type="submission" date="2020-04" db="EMBL/GenBank/DDBJ databases">
        <authorList>
            <person name="Neveu A P."/>
        </authorList>
    </citation>
    <scope>NUCLEOTIDE SEQUENCE</scope>
    <source>
        <tissue evidence="7">Whole embryo</tissue>
    </source>
</reference>
<evidence type="ECO:0000256" key="1">
    <source>
        <dbReference type="ARBA" id="ARBA00022723"/>
    </source>
</evidence>
<evidence type="ECO:0000259" key="6">
    <source>
        <dbReference type="PROSITE" id="PS50089"/>
    </source>
</evidence>
<dbReference type="InterPro" id="IPR013083">
    <property type="entry name" value="Znf_RING/FYVE/PHD"/>
</dbReference>
<dbReference type="PANTHER" id="PTHR46569:SF1">
    <property type="entry name" value="E3 UBIQUITIN-PROTEIN LIGASE RFWD3-RELATED"/>
    <property type="match status" value="1"/>
</dbReference>
<dbReference type="AlphaFoldDB" id="A0A6F9DW18"/>
<dbReference type="InterPro" id="IPR001841">
    <property type="entry name" value="Znf_RING"/>
</dbReference>
<evidence type="ECO:0000256" key="2">
    <source>
        <dbReference type="ARBA" id="ARBA00022771"/>
    </source>
</evidence>
<accession>A0A6F9DW18</accession>
<feature type="domain" description="RING-type" evidence="6">
    <location>
        <begin position="7"/>
        <end position="48"/>
    </location>
</feature>
<protein>
    <submittedName>
        <fullName evidence="7">E3 ubiquitin-protein ligase TRAIP-like</fullName>
    </submittedName>
</protein>
<sequence length="486" mass="54571">MSLKGSCVICTDYFDKNKDISVTNCGHVFHAECLAEWIRHQKTCPQCRTRTTQKQIIEKIFLNVTEETEENLDPLAMRNQLNEAECDARKLRSENRKLHDSLKVMEDSKDNLTMSIKKLKKEVQKERNTLQLFKSDMEIMKNEVQDARLAKEKVKELRSRLKLLERVEIVLNGRKSDVDDMISQYTNNSGNSPELKQLALVCVSLKQEFETVKQAKNKASIDLAKLRKDVHRKEEMLLNKASIIEGLESTVNNLQKSEDSLTNENISLKRKLKALQNAIASPSDTKSSAVHRLIAESPAPEFLTPISDATSSHSLKRGAKLGEPILMKKPRLSSSFNEDVIDLDTTPSPTKTIPLCDQENILVVSDSPATNRIRKHCKEMGINFAASTSTLKTKPALTRVGNSNNNFTSLQRNKLIKNKAAASAGNSYDGLGGHKKMTLMHTAQARKQATTTSALKFSSVNSTNFKVPTTNFSKDKFNRLKRIGPK</sequence>
<organism evidence="7">
    <name type="scientific">Phallusia mammillata</name>
    <dbReference type="NCBI Taxonomy" id="59560"/>
    <lineage>
        <taxon>Eukaryota</taxon>
        <taxon>Metazoa</taxon>
        <taxon>Chordata</taxon>
        <taxon>Tunicata</taxon>
        <taxon>Ascidiacea</taxon>
        <taxon>Phlebobranchia</taxon>
        <taxon>Ascidiidae</taxon>
        <taxon>Phallusia</taxon>
    </lineage>
</organism>
<dbReference type="GO" id="GO:0016567">
    <property type="term" value="P:protein ubiquitination"/>
    <property type="evidence" value="ECO:0007669"/>
    <property type="project" value="TreeGrafter"/>
</dbReference>
<keyword evidence="1" id="KW-0479">Metal-binding</keyword>
<dbReference type="InterPro" id="IPR052639">
    <property type="entry name" value="TRAIP_ubiq-protein_ligase"/>
</dbReference>
<dbReference type="GO" id="GO:0031297">
    <property type="term" value="P:replication fork processing"/>
    <property type="evidence" value="ECO:0007669"/>
    <property type="project" value="TreeGrafter"/>
</dbReference>
<dbReference type="GO" id="GO:0061630">
    <property type="term" value="F:ubiquitin protein ligase activity"/>
    <property type="evidence" value="ECO:0007669"/>
    <property type="project" value="TreeGrafter"/>
</dbReference>
<keyword evidence="5" id="KW-0175">Coiled coil</keyword>
<keyword evidence="2 4" id="KW-0863">Zinc-finger</keyword>
<dbReference type="Gene3D" id="3.30.40.10">
    <property type="entry name" value="Zinc/RING finger domain, C3HC4 (zinc finger)"/>
    <property type="match status" value="1"/>
</dbReference>
<keyword evidence="3" id="KW-0862">Zinc</keyword>
<dbReference type="SUPFAM" id="SSF57850">
    <property type="entry name" value="RING/U-box"/>
    <property type="match status" value="1"/>
</dbReference>
<dbReference type="GO" id="GO:0008270">
    <property type="term" value="F:zinc ion binding"/>
    <property type="evidence" value="ECO:0007669"/>
    <property type="project" value="UniProtKB-KW"/>
</dbReference>
<evidence type="ECO:0000256" key="4">
    <source>
        <dbReference type="PROSITE-ProRule" id="PRU00175"/>
    </source>
</evidence>
<dbReference type="GO" id="GO:0005634">
    <property type="term" value="C:nucleus"/>
    <property type="evidence" value="ECO:0007669"/>
    <property type="project" value="TreeGrafter"/>
</dbReference>
<dbReference type="PROSITE" id="PS50089">
    <property type="entry name" value="ZF_RING_2"/>
    <property type="match status" value="1"/>
</dbReference>
<feature type="coiled-coil region" evidence="5">
    <location>
        <begin position="81"/>
        <end position="167"/>
    </location>
</feature>
<evidence type="ECO:0000313" key="7">
    <source>
        <dbReference type="EMBL" id="CAB3267213.1"/>
    </source>
</evidence>
<dbReference type="SMART" id="SM00184">
    <property type="entry name" value="RING"/>
    <property type="match status" value="1"/>
</dbReference>
<dbReference type="EMBL" id="LR791351">
    <property type="protein sequence ID" value="CAB3267213.1"/>
    <property type="molecule type" value="mRNA"/>
</dbReference>
<feature type="coiled-coil region" evidence="5">
    <location>
        <begin position="216"/>
        <end position="278"/>
    </location>
</feature>
<dbReference type="Pfam" id="PF13639">
    <property type="entry name" value="zf-RING_2"/>
    <property type="match status" value="1"/>
</dbReference>